<evidence type="ECO:0000256" key="1">
    <source>
        <dbReference type="ARBA" id="ARBA00004123"/>
    </source>
</evidence>
<sequence length="423" mass="48940">MVDNLGHNDSTYHEYLQRRAYAEDLGLNLPTPPLIISESDPNDNTPNLTSQSENMPDIDTPPGFGYDPSEVELQEEEYLIQKRNKSDLFSKHMKKVRKEDGDFVAACNYCTKTNKWSKSRGYGTYWKHIETKHPDAMTRTRSQSQIPRYATPNQQLFRYTDEQNREELARMVAVEHLSFSFGEMVGFVNYCRRALNHAACHVRRATLTQTLEKIYSREKRKLEKYNGRVSVCVDIWTDHWQSHSYLGVTCHYMDNAWTIQKRILAFRVFDDAHTAQNIYRQLRIIFSEYNIENKIFAIGFDNASANTAAIPSLIDLCKPFLGEAFDLLKYWNEATEYYPIMAMIAKNIFSTPVSTVAVEQEFSAGGNILDERRSCLTPKALQIQVCVDDWTKAENRQQEIDQEVTYDFFKDDEPEGSGAVEPE</sequence>
<dbReference type="Proteomes" id="UP001168877">
    <property type="component" value="Unassembled WGS sequence"/>
</dbReference>
<evidence type="ECO:0000313" key="8">
    <source>
        <dbReference type="EMBL" id="KAK0580365.1"/>
    </source>
</evidence>
<dbReference type="PANTHER" id="PTHR46481:SF10">
    <property type="entry name" value="ZINC FINGER BED DOMAIN-CONTAINING PROTEIN 39"/>
    <property type="match status" value="1"/>
</dbReference>
<accession>A0AA39S023</accession>
<evidence type="ECO:0000256" key="2">
    <source>
        <dbReference type="ARBA" id="ARBA00022723"/>
    </source>
</evidence>
<evidence type="ECO:0000313" key="9">
    <source>
        <dbReference type="Proteomes" id="UP001168877"/>
    </source>
</evidence>
<keyword evidence="2" id="KW-0479">Metal-binding</keyword>
<dbReference type="InterPro" id="IPR008906">
    <property type="entry name" value="HATC_C_dom"/>
</dbReference>
<feature type="domain" description="HAT C-terminal dimerisation" evidence="7">
    <location>
        <begin position="323"/>
        <end position="390"/>
    </location>
</feature>
<dbReference type="Pfam" id="PF05699">
    <property type="entry name" value="Dimer_Tnp_hAT"/>
    <property type="match status" value="1"/>
</dbReference>
<dbReference type="InterPro" id="IPR012337">
    <property type="entry name" value="RNaseH-like_sf"/>
</dbReference>
<keyword evidence="9" id="KW-1185">Reference proteome</keyword>
<dbReference type="GO" id="GO:0046983">
    <property type="term" value="F:protein dimerization activity"/>
    <property type="evidence" value="ECO:0007669"/>
    <property type="project" value="InterPro"/>
</dbReference>
<evidence type="ECO:0000256" key="3">
    <source>
        <dbReference type="ARBA" id="ARBA00022771"/>
    </source>
</evidence>
<dbReference type="InterPro" id="IPR052035">
    <property type="entry name" value="ZnF_BED_domain_contain"/>
</dbReference>
<feature type="region of interest" description="Disordered" evidence="6">
    <location>
        <begin position="34"/>
        <end position="59"/>
    </location>
</feature>
<evidence type="ECO:0000256" key="6">
    <source>
        <dbReference type="SAM" id="MobiDB-lite"/>
    </source>
</evidence>
<comment type="subcellular location">
    <subcellularLocation>
        <location evidence="1">Nucleus</location>
    </subcellularLocation>
</comment>
<evidence type="ECO:0000256" key="4">
    <source>
        <dbReference type="ARBA" id="ARBA00022833"/>
    </source>
</evidence>
<feature type="compositionally biased region" description="Polar residues" evidence="6">
    <location>
        <begin position="42"/>
        <end position="54"/>
    </location>
</feature>
<gene>
    <name evidence="8" type="ORF">LWI29_001090</name>
</gene>
<protein>
    <recommendedName>
        <fullName evidence="7">HAT C-terminal dimerisation domain-containing protein</fullName>
    </recommendedName>
</protein>
<dbReference type="EMBL" id="JAUESC010000384">
    <property type="protein sequence ID" value="KAK0580365.1"/>
    <property type="molecule type" value="Genomic_DNA"/>
</dbReference>
<evidence type="ECO:0000256" key="5">
    <source>
        <dbReference type="ARBA" id="ARBA00023242"/>
    </source>
</evidence>
<comment type="caution">
    <text evidence="8">The sequence shown here is derived from an EMBL/GenBank/DDBJ whole genome shotgun (WGS) entry which is preliminary data.</text>
</comment>
<proteinExistence type="predicted"/>
<keyword evidence="5" id="KW-0539">Nucleus</keyword>
<dbReference type="AlphaFoldDB" id="A0AA39S023"/>
<dbReference type="SUPFAM" id="SSF53098">
    <property type="entry name" value="Ribonuclease H-like"/>
    <property type="match status" value="2"/>
</dbReference>
<organism evidence="8 9">
    <name type="scientific">Acer saccharum</name>
    <name type="common">Sugar maple</name>
    <dbReference type="NCBI Taxonomy" id="4024"/>
    <lineage>
        <taxon>Eukaryota</taxon>
        <taxon>Viridiplantae</taxon>
        <taxon>Streptophyta</taxon>
        <taxon>Embryophyta</taxon>
        <taxon>Tracheophyta</taxon>
        <taxon>Spermatophyta</taxon>
        <taxon>Magnoliopsida</taxon>
        <taxon>eudicotyledons</taxon>
        <taxon>Gunneridae</taxon>
        <taxon>Pentapetalae</taxon>
        <taxon>rosids</taxon>
        <taxon>malvids</taxon>
        <taxon>Sapindales</taxon>
        <taxon>Sapindaceae</taxon>
        <taxon>Hippocastanoideae</taxon>
        <taxon>Acereae</taxon>
        <taxon>Acer</taxon>
    </lineage>
</organism>
<reference evidence="8" key="2">
    <citation type="submission" date="2023-06" db="EMBL/GenBank/DDBJ databases">
        <authorList>
            <person name="Swenson N.G."/>
            <person name="Wegrzyn J.L."/>
            <person name="Mcevoy S.L."/>
        </authorList>
    </citation>
    <scope>NUCLEOTIDE SEQUENCE</scope>
    <source>
        <strain evidence="8">NS2018</strain>
        <tissue evidence="8">Leaf</tissue>
    </source>
</reference>
<name>A0AA39S023_ACESA</name>
<reference evidence="8" key="1">
    <citation type="journal article" date="2022" name="Plant J.">
        <title>Strategies of tolerance reflected in two North American maple genomes.</title>
        <authorList>
            <person name="McEvoy S.L."/>
            <person name="Sezen U.U."/>
            <person name="Trouern-Trend A."/>
            <person name="McMahon S.M."/>
            <person name="Schaberg P.G."/>
            <person name="Yang J."/>
            <person name="Wegrzyn J.L."/>
            <person name="Swenson N.G."/>
        </authorList>
    </citation>
    <scope>NUCLEOTIDE SEQUENCE</scope>
    <source>
        <strain evidence="8">NS2018</strain>
    </source>
</reference>
<keyword evidence="3" id="KW-0863">Zinc-finger</keyword>
<evidence type="ECO:0000259" key="7">
    <source>
        <dbReference type="Pfam" id="PF05699"/>
    </source>
</evidence>
<dbReference type="PANTHER" id="PTHR46481">
    <property type="entry name" value="ZINC FINGER BED DOMAIN-CONTAINING PROTEIN 4"/>
    <property type="match status" value="1"/>
</dbReference>
<keyword evidence="4" id="KW-0862">Zinc</keyword>